<feature type="compositionally biased region" description="Low complexity" evidence="1">
    <location>
        <begin position="105"/>
        <end position="123"/>
    </location>
</feature>
<feature type="region of interest" description="Disordered" evidence="1">
    <location>
        <begin position="105"/>
        <end position="143"/>
    </location>
</feature>
<accession>A0A8J6E4N4</accession>
<protein>
    <submittedName>
        <fullName evidence="2">Uncharacterized protein</fullName>
    </submittedName>
</protein>
<feature type="region of interest" description="Disordered" evidence="1">
    <location>
        <begin position="1"/>
        <end position="29"/>
    </location>
</feature>
<dbReference type="AlphaFoldDB" id="A0A8J6E4N4"/>
<reference evidence="2" key="1">
    <citation type="submission" date="2021-05" db="EMBL/GenBank/DDBJ databases">
        <title>A free-living protist that lacks canonical eukaryotic 1 DNA replication and segregation systems.</title>
        <authorList>
            <person name="Salas-Leiva D.E."/>
            <person name="Tromer E.C."/>
            <person name="Curtis B.A."/>
            <person name="Jerlstrom-Hultqvist J."/>
            <person name="Kolisko M."/>
            <person name="Yi Z."/>
            <person name="Salas-Leiva J.S."/>
            <person name="Gallot-Lavallee L."/>
            <person name="Kops G.J.P.L."/>
            <person name="Archibald J.M."/>
            <person name="Simpson A.G.B."/>
            <person name="Roger A.J."/>
        </authorList>
    </citation>
    <scope>NUCLEOTIDE SEQUENCE</scope>
    <source>
        <strain evidence="2">BICM</strain>
    </source>
</reference>
<proteinExistence type="predicted"/>
<evidence type="ECO:0000313" key="3">
    <source>
        <dbReference type="Proteomes" id="UP000717585"/>
    </source>
</evidence>
<gene>
    <name evidence="2" type="ORF">J8273_3690</name>
</gene>
<dbReference type="EMBL" id="JAHDYR010000013">
    <property type="protein sequence ID" value="KAG9394717.1"/>
    <property type="molecule type" value="Genomic_DNA"/>
</dbReference>
<evidence type="ECO:0000313" key="2">
    <source>
        <dbReference type="EMBL" id="KAG9394717.1"/>
    </source>
</evidence>
<dbReference type="Proteomes" id="UP000717585">
    <property type="component" value="Unassembled WGS sequence"/>
</dbReference>
<evidence type="ECO:0000256" key="1">
    <source>
        <dbReference type="SAM" id="MobiDB-lite"/>
    </source>
</evidence>
<comment type="caution">
    <text evidence="2">The sequence shown here is derived from an EMBL/GenBank/DDBJ whole genome shotgun (WGS) entry which is preliminary data.</text>
</comment>
<keyword evidence="3" id="KW-1185">Reference proteome</keyword>
<sequence>MQRASSGSVVPPQGYFDDEEYGETPQFQSPQQNLDEAAQNLKSMLEGIDMSAIKDKETLRRLTNQISGFIETYVASNGDDIPNGGTTDVIAQHLSGLMSMLETGSPAMPQQSFPSPQSSPFKSPLRHMRSPLKPNTPPPKTTRAAELRTSLVNESLEKKRQAEAREERITEGRTITPGAETDLLDRLQKWGENHEHKMKIAVQQKEQQEALRVPAKPTINEKSRALVANIPRIEDRQRDFLQTREHKIEQQRKALLAEEQAKLHGPHINRKSRQLAAHGTDMAKWSEQRERNLERLKKKREEEEACEFKPKISTRSKKLVSSRSQDKSAFERLTNYMPKPAAPVEAAPGKPVITDHARRLKRETPAWQRLYETGRRKPDAGVTVLVEDLEADELEELFDF</sequence>
<name>A0A8J6E4N4_9EUKA</name>
<organism evidence="2 3">
    <name type="scientific">Carpediemonas membranifera</name>
    <dbReference type="NCBI Taxonomy" id="201153"/>
    <lineage>
        <taxon>Eukaryota</taxon>
        <taxon>Metamonada</taxon>
        <taxon>Carpediemonas-like organisms</taxon>
        <taxon>Carpediemonas</taxon>
    </lineage>
</organism>